<proteinExistence type="predicted"/>
<dbReference type="AlphaFoldDB" id="A0A8H7F7E2"/>
<protein>
    <submittedName>
        <fullName evidence="1">Uncharacterized protein</fullName>
    </submittedName>
</protein>
<dbReference type="EMBL" id="JABXXO010000004">
    <property type="protein sequence ID" value="KAF7779055.1"/>
    <property type="molecule type" value="Genomic_DNA"/>
</dbReference>
<reference evidence="1 2" key="1">
    <citation type="journal article" name="Sci. Rep.">
        <title>Telomere-to-telomere assembled and centromere annotated genomes of the two main subspecies of the button mushroom Agaricus bisporus reveal especially polymorphic chromosome ends.</title>
        <authorList>
            <person name="Sonnenberg A.S.M."/>
            <person name="Sedaghat-Telgerd N."/>
            <person name="Lavrijssen B."/>
            <person name="Ohm R.A."/>
            <person name="Hendrickx P.M."/>
            <person name="Scholtmeijer K."/>
            <person name="Baars J.J.P."/>
            <person name="van Peer A."/>
        </authorList>
    </citation>
    <scope>NUCLEOTIDE SEQUENCE [LARGE SCALE GENOMIC DNA]</scope>
    <source>
        <strain evidence="1 2">H119_p4</strain>
    </source>
</reference>
<comment type="caution">
    <text evidence="1">The sequence shown here is derived from an EMBL/GenBank/DDBJ whole genome shotgun (WGS) entry which is preliminary data.</text>
</comment>
<evidence type="ECO:0000313" key="2">
    <source>
        <dbReference type="Proteomes" id="UP000629468"/>
    </source>
</evidence>
<organism evidence="1 2">
    <name type="scientific">Agaricus bisporus var. burnettii</name>
    <dbReference type="NCBI Taxonomy" id="192524"/>
    <lineage>
        <taxon>Eukaryota</taxon>
        <taxon>Fungi</taxon>
        <taxon>Dikarya</taxon>
        <taxon>Basidiomycota</taxon>
        <taxon>Agaricomycotina</taxon>
        <taxon>Agaricomycetes</taxon>
        <taxon>Agaricomycetidae</taxon>
        <taxon>Agaricales</taxon>
        <taxon>Agaricineae</taxon>
        <taxon>Agaricaceae</taxon>
        <taxon>Agaricus</taxon>
    </lineage>
</organism>
<sequence>MSRNQSFHASRLVLDDTVIRFIFSGGDGGNIFNVGCNLPQPQYRAIVGRIRGPSLVHVVTEIAHKLSFPFLIQPWLFYTYDTIHMPL</sequence>
<evidence type="ECO:0000313" key="1">
    <source>
        <dbReference type="EMBL" id="KAF7779055.1"/>
    </source>
</evidence>
<gene>
    <name evidence="1" type="ORF">Agabi119p4_3400</name>
</gene>
<accession>A0A8H7F7E2</accession>
<dbReference type="Proteomes" id="UP000629468">
    <property type="component" value="Unassembled WGS sequence"/>
</dbReference>
<name>A0A8H7F7E2_AGABI</name>